<keyword evidence="2" id="KW-0479">Metal-binding</keyword>
<sequence length="365" mass="40403" precursor="true">MKSRTSILGTVTLAALLAACSASQLSNPFDAGKGEVKVKQITTLSPRASVVLDKNCPELVQPYRLTDNFASVAMFSMKEGIKDLPGKLSNLLGKAPAPATGDKLSASTKLAAKQLNWMPMTAEELYAERQHNARTDILARDSKLGRKYYPIADKMLHEILASIDEPYDYRFKLFILKTSNRNALALPGGYLYLDQGLVDSPQHLPKAYFALAHEVAHVLQRHETKEMQSMVVDSFTVKKELIDTLEAAKSNPSVVVDRVKLEKGHFTKHHVDQELQADSCAVRMLSHVYPNRQELAVSINAFEVDLPKMEPSSPTPAPQNDAEALAESVHDIVNSPVMRHPNTRERTENLQAIYREVTSTTTAAK</sequence>
<feature type="signal peptide" evidence="7">
    <location>
        <begin position="1"/>
        <end position="24"/>
    </location>
</feature>
<dbReference type="GO" id="GO:0004222">
    <property type="term" value="F:metalloendopeptidase activity"/>
    <property type="evidence" value="ECO:0007669"/>
    <property type="project" value="InterPro"/>
</dbReference>
<keyword evidence="1 6" id="KW-0645">Protease</keyword>
<dbReference type="InterPro" id="IPR001915">
    <property type="entry name" value="Peptidase_M48"/>
</dbReference>
<name>A0A5E7ELK8_PSEFL</name>
<keyword evidence="5 6" id="KW-0482">Metalloprotease</keyword>
<evidence type="ECO:0000256" key="4">
    <source>
        <dbReference type="ARBA" id="ARBA00022833"/>
    </source>
</evidence>
<evidence type="ECO:0000256" key="5">
    <source>
        <dbReference type="ARBA" id="ARBA00023049"/>
    </source>
</evidence>
<dbReference type="EMBL" id="CABVHY010000027">
    <property type="protein sequence ID" value="VVO27668.1"/>
    <property type="molecule type" value="Genomic_DNA"/>
</dbReference>
<reference evidence="9 10" key="1">
    <citation type="submission" date="2019-09" db="EMBL/GenBank/DDBJ databases">
        <authorList>
            <person name="Chandra G."/>
            <person name="Truman W A."/>
        </authorList>
    </citation>
    <scope>NUCLEOTIDE SEQUENCE [LARGE SCALE GENOMIC DNA]</scope>
    <source>
        <strain evidence="9">PS723</strain>
    </source>
</reference>
<evidence type="ECO:0000256" key="3">
    <source>
        <dbReference type="ARBA" id="ARBA00022801"/>
    </source>
</evidence>
<dbReference type="PANTHER" id="PTHR22726">
    <property type="entry name" value="METALLOENDOPEPTIDASE OMA1"/>
    <property type="match status" value="1"/>
</dbReference>
<evidence type="ECO:0000256" key="1">
    <source>
        <dbReference type="ARBA" id="ARBA00022670"/>
    </source>
</evidence>
<evidence type="ECO:0000313" key="10">
    <source>
        <dbReference type="Proteomes" id="UP000379480"/>
    </source>
</evidence>
<dbReference type="AlphaFoldDB" id="A0A5E7ELK8"/>
<protein>
    <submittedName>
        <fullName evidence="9">Beta-barrel assembly-enhancing protease</fullName>
        <ecNumber evidence="9">3.4.-.-</ecNumber>
    </submittedName>
</protein>
<evidence type="ECO:0000313" key="9">
    <source>
        <dbReference type="EMBL" id="VVO27668.1"/>
    </source>
</evidence>
<comment type="cofactor">
    <cofactor evidence="6">
        <name>Zn(2+)</name>
        <dbReference type="ChEBI" id="CHEBI:29105"/>
    </cofactor>
    <text evidence="6">Binds 1 zinc ion per subunit.</text>
</comment>
<evidence type="ECO:0000256" key="7">
    <source>
        <dbReference type="SAM" id="SignalP"/>
    </source>
</evidence>
<feature type="domain" description="Peptidase M48" evidence="8">
    <location>
        <begin position="155"/>
        <end position="352"/>
    </location>
</feature>
<dbReference type="RefSeq" id="WP_191636249.1">
    <property type="nucleotide sequence ID" value="NZ_CABVHY010000027.1"/>
</dbReference>
<evidence type="ECO:0000259" key="8">
    <source>
        <dbReference type="Pfam" id="PF01435"/>
    </source>
</evidence>
<dbReference type="GO" id="GO:0046872">
    <property type="term" value="F:metal ion binding"/>
    <property type="evidence" value="ECO:0007669"/>
    <property type="project" value="UniProtKB-KW"/>
</dbReference>
<evidence type="ECO:0000256" key="6">
    <source>
        <dbReference type="RuleBase" id="RU003983"/>
    </source>
</evidence>
<dbReference type="GO" id="GO:0016020">
    <property type="term" value="C:membrane"/>
    <property type="evidence" value="ECO:0007669"/>
    <property type="project" value="TreeGrafter"/>
</dbReference>
<dbReference type="Pfam" id="PF01435">
    <property type="entry name" value="Peptidase_M48"/>
    <property type="match status" value="1"/>
</dbReference>
<dbReference type="InterPro" id="IPR051156">
    <property type="entry name" value="Mito/Outer_Membr_Metalloprot"/>
</dbReference>
<gene>
    <name evidence="9" type="primary">bepA_4</name>
    <name evidence="9" type="ORF">PS723_04730</name>
</gene>
<accession>A0A5E7ELK8</accession>
<keyword evidence="4 6" id="KW-0862">Zinc</keyword>
<keyword evidence="3 6" id="KW-0378">Hydrolase</keyword>
<dbReference type="GO" id="GO:0051603">
    <property type="term" value="P:proteolysis involved in protein catabolic process"/>
    <property type="evidence" value="ECO:0007669"/>
    <property type="project" value="TreeGrafter"/>
</dbReference>
<feature type="chain" id="PRO_5022721403" evidence="7">
    <location>
        <begin position="25"/>
        <end position="365"/>
    </location>
</feature>
<evidence type="ECO:0000256" key="2">
    <source>
        <dbReference type="ARBA" id="ARBA00022723"/>
    </source>
</evidence>
<dbReference type="PROSITE" id="PS51257">
    <property type="entry name" value="PROKAR_LIPOPROTEIN"/>
    <property type="match status" value="1"/>
</dbReference>
<comment type="similarity">
    <text evidence="6">Belongs to the peptidase M48 family.</text>
</comment>
<dbReference type="Proteomes" id="UP000379480">
    <property type="component" value="Unassembled WGS sequence"/>
</dbReference>
<keyword evidence="7" id="KW-0732">Signal</keyword>
<organism evidence="9 10">
    <name type="scientific">Pseudomonas fluorescens</name>
    <dbReference type="NCBI Taxonomy" id="294"/>
    <lineage>
        <taxon>Bacteria</taxon>
        <taxon>Pseudomonadati</taxon>
        <taxon>Pseudomonadota</taxon>
        <taxon>Gammaproteobacteria</taxon>
        <taxon>Pseudomonadales</taxon>
        <taxon>Pseudomonadaceae</taxon>
        <taxon>Pseudomonas</taxon>
    </lineage>
</organism>
<dbReference type="EC" id="3.4.-.-" evidence="9"/>
<dbReference type="PANTHER" id="PTHR22726:SF1">
    <property type="entry name" value="METALLOENDOPEPTIDASE OMA1, MITOCHONDRIAL"/>
    <property type="match status" value="1"/>
</dbReference>
<proteinExistence type="inferred from homology"/>